<dbReference type="GO" id="GO:0102267">
    <property type="term" value="F:tRNA-dihydrouridine20b synthase activity"/>
    <property type="evidence" value="ECO:0007669"/>
    <property type="project" value="UniProtKB-ARBA"/>
</dbReference>
<comment type="catalytic activity">
    <reaction evidence="9">
        <text>a 5,6-dihydrouridine in mRNA + NAD(+) = a uridine in mRNA + NADH + H(+)</text>
        <dbReference type="Rhea" id="RHEA:69851"/>
        <dbReference type="Rhea" id="RHEA-COMP:14658"/>
        <dbReference type="Rhea" id="RHEA-COMP:17789"/>
        <dbReference type="ChEBI" id="CHEBI:15378"/>
        <dbReference type="ChEBI" id="CHEBI:57540"/>
        <dbReference type="ChEBI" id="CHEBI:57945"/>
        <dbReference type="ChEBI" id="CHEBI:65315"/>
        <dbReference type="ChEBI" id="CHEBI:74443"/>
    </reaction>
    <physiologicalReaction direction="right-to-left" evidence="9">
        <dbReference type="Rhea" id="RHEA:69853"/>
    </physiologicalReaction>
</comment>
<dbReference type="GO" id="GO:0102266">
    <property type="term" value="F:tRNA-dihydrouridine20a synthase activity"/>
    <property type="evidence" value="ECO:0007669"/>
    <property type="project" value="UniProtKB-EC"/>
</dbReference>
<reference evidence="20 22" key="1">
    <citation type="submission" date="2017-11" db="EMBL/GenBank/DDBJ databases">
        <title>The genome of Rhizophagus clarus HR1 reveals common genetic basis of auxotrophy among arbuscular mycorrhizal fungi.</title>
        <authorList>
            <person name="Kobayashi Y."/>
        </authorList>
    </citation>
    <scope>NUCLEOTIDE SEQUENCE [LARGE SCALE GENOMIC DNA]</scope>
    <source>
        <strain evidence="20 22">HR1</strain>
    </source>
</reference>
<comment type="similarity">
    <text evidence="16">Belongs to the dus family.</text>
</comment>
<dbReference type="EMBL" id="BLAL01000162">
    <property type="protein sequence ID" value="GES86909.1"/>
    <property type="molecule type" value="Genomic_DNA"/>
</dbReference>
<evidence type="ECO:0000256" key="1">
    <source>
        <dbReference type="ARBA" id="ARBA00001917"/>
    </source>
</evidence>
<feature type="binding site" evidence="18">
    <location>
        <begin position="26"/>
        <end position="28"/>
    </location>
    <ligand>
        <name>FMN</name>
        <dbReference type="ChEBI" id="CHEBI:58210"/>
    </ligand>
</feature>
<feature type="binding site" evidence="18">
    <location>
        <position position="149"/>
    </location>
    <ligand>
        <name>FMN</name>
        <dbReference type="ChEBI" id="CHEBI:58210"/>
    </ligand>
</feature>
<reference evidence="21" key="2">
    <citation type="submission" date="2019-10" db="EMBL/GenBank/DDBJ databases">
        <title>Conservation and host-specific expression of non-tandemly repeated heterogenous ribosome RNA gene in arbuscular mycorrhizal fungi.</title>
        <authorList>
            <person name="Maeda T."/>
            <person name="Kobayashi Y."/>
            <person name="Nakagawa T."/>
            <person name="Ezawa T."/>
            <person name="Yamaguchi K."/>
            <person name="Bino T."/>
            <person name="Nishimoto Y."/>
            <person name="Shigenobu S."/>
            <person name="Kawaguchi M."/>
        </authorList>
    </citation>
    <scope>NUCLEOTIDE SEQUENCE</scope>
    <source>
        <strain evidence="21">HR1</strain>
    </source>
</reference>
<protein>
    <recommendedName>
        <fullName evidence="16">tRNA-dihydrouridine synthase</fullName>
        <ecNumber evidence="16">1.3.1.-</ecNumber>
    </recommendedName>
</protein>
<dbReference type="STRING" id="94130.A0A2Z6S460"/>
<comment type="similarity">
    <text evidence="15">Belongs to the Dus family. Dus4 subfamily.</text>
</comment>
<comment type="catalytic activity">
    <reaction evidence="12">
        <text>5,6-dihydrouridine(20a) in tRNA + NAD(+) = uridine(20a) in tRNA + NADH + H(+)</text>
        <dbReference type="Rhea" id="RHEA:53348"/>
        <dbReference type="Rhea" id="RHEA-COMP:13535"/>
        <dbReference type="Rhea" id="RHEA-COMP:13536"/>
        <dbReference type="ChEBI" id="CHEBI:15378"/>
        <dbReference type="ChEBI" id="CHEBI:57540"/>
        <dbReference type="ChEBI" id="CHEBI:57945"/>
        <dbReference type="ChEBI" id="CHEBI:65315"/>
        <dbReference type="ChEBI" id="CHEBI:74443"/>
        <dbReference type="EC" id="1.3.1.90"/>
    </reaction>
    <physiologicalReaction direction="right-to-left" evidence="12">
        <dbReference type="Rhea" id="RHEA:53350"/>
    </physiologicalReaction>
</comment>
<dbReference type="PANTHER" id="PTHR11082:SF31">
    <property type="entry name" value="TRNA-DIHYDROURIDINE(20A_20B) SYNTHASE [NAD(P)+]-LIKE"/>
    <property type="match status" value="1"/>
</dbReference>
<evidence type="ECO:0000256" key="16">
    <source>
        <dbReference type="PIRNR" id="PIRNR006621"/>
    </source>
</evidence>
<evidence type="ECO:0000313" key="21">
    <source>
        <dbReference type="EMBL" id="GES86909.1"/>
    </source>
</evidence>
<sequence>MSVLKLFDISSNSDSNNKNYINVCAPMVRYSKLPFRELVRGYNVDLTYTPMILAKEFKNSNTARNYDFTTNKNDNPLIIQFASNNSIDLLKAAELIVNYVEGIDVNCGCPQKWAINEGIGARLMEKPELVCDMIKTIKMNVPKLPCSIKIRIHNDIKKTIEFVKRAESMGVDFITVHGRTRRQKSTELVNLNAIKLIKENLRIPVIANGNIFTLNDAENIYKQTGVNGVMSARGLLSNPALFAGYDFTPWDCIENFVRLSIAYGTNHFIFHHHLMYMFEDIMSNAEKKSFNTLTSIPAIIDHLEEHYGLQPE</sequence>
<dbReference type="AlphaFoldDB" id="A0A2Z6S460"/>
<dbReference type="InterPro" id="IPR013785">
    <property type="entry name" value="Aldolase_TIM"/>
</dbReference>
<keyword evidence="22" id="KW-1185">Reference proteome</keyword>
<keyword evidence="6" id="KW-0521">NADP</keyword>
<evidence type="ECO:0000256" key="3">
    <source>
        <dbReference type="ARBA" id="ARBA00022643"/>
    </source>
</evidence>
<dbReference type="CDD" id="cd02801">
    <property type="entry name" value="DUS_like_FMN"/>
    <property type="match status" value="1"/>
</dbReference>
<dbReference type="Pfam" id="PF01207">
    <property type="entry name" value="Dus"/>
    <property type="match status" value="1"/>
</dbReference>
<dbReference type="PANTHER" id="PTHR11082">
    <property type="entry name" value="TRNA-DIHYDROURIDINE SYNTHASE"/>
    <property type="match status" value="1"/>
</dbReference>
<evidence type="ECO:0000256" key="18">
    <source>
        <dbReference type="PIRSR" id="PIRSR006621-2"/>
    </source>
</evidence>
<keyword evidence="8" id="KW-0520">NAD</keyword>
<dbReference type="InterPro" id="IPR035587">
    <property type="entry name" value="DUS-like_FMN-bd"/>
</dbReference>
<feature type="binding site" evidence="18">
    <location>
        <position position="80"/>
    </location>
    <ligand>
        <name>FMN</name>
        <dbReference type="ChEBI" id="CHEBI:58210"/>
    </ligand>
</feature>
<evidence type="ECO:0000259" key="19">
    <source>
        <dbReference type="Pfam" id="PF01207"/>
    </source>
</evidence>
<gene>
    <name evidence="21" type="ORF">RCL2_001394100</name>
    <name evidence="20" type="ORF">RclHR1_08700009</name>
</gene>
<keyword evidence="3 16" id="KW-0288">FMN</keyword>
<keyword evidence="4" id="KW-0507">mRNA processing</keyword>
<comment type="catalytic activity">
    <reaction evidence="10">
        <text>a 5,6-dihydrouridine in mRNA + NADP(+) = a uridine in mRNA + NADPH + H(+)</text>
        <dbReference type="Rhea" id="RHEA:69855"/>
        <dbReference type="Rhea" id="RHEA-COMP:14658"/>
        <dbReference type="Rhea" id="RHEA-COMP:17789"/>
        <dbReference type="ChEBI" id="CHEBI:15378"/>
        <dbReference type="ChEBI" id="CHEBI:57783"/>
        <dbReference type="ChEBI" id="CHEBI:58349"/>
        <dbReference type="ChEBI" id="CHEBI:65315"/>
        <dbReference type="ChEBI" id="CHEBI:74443"/>
    </reaction>
    <physiologicalReaction direction="right-to-left" evidence="10">
        <dbReference type="Rhea" id="RHEA:69857"/>
    </physiologicalReaction>
</comment>
<feature type="active site" description="Proton donor" evidence="17">
    <location>
        <position position="109"/>
    </location>
</feature>
<dbReference type="Proteomes" id="UP000247702">
    <property type="component" value="Unassembled WGS sequence"/>
</dbReference>
<evidence type="ECO:0000256" key="11">
    <source>
        <dbReference type="ARBA" id="ARBA00050434"/>
    </source>
</evidence>
<feature type="binding site" evidence="18">
    <location>
        <begin position="232"/>
        <end position="233"/>
    </location>
    <ligand>
        <name>FMN</name>
        <dbReference type="ChEBI" id="CHEBI:58210"/>
    </ligand>
</feature>
<evidence type="ECO:0000256" key="7">
    <source>
        <dbReference type="ARBA" id="ARBA00023002"/>
    </source>
</evidence>
<keyword evidence="7 16" id="KW-0560">Oxidoreductase</keyword>
<dbReference type="InterPro" id="IPR001269">
    <property type="entry name" value="DUS_fam"/>
</dbReference>
<comment type="cofactor">
    <cofactor evidence="1 16 18">
        <name>FMN</name>
        <dbReference type="ChEBI" id="CHEBI:58210"/>
    </cofactor>
</comment>
<comment type="catalytic activity">
    <reaction evidence="11">
        <text>5,6-dihydrouridine(20b) in tRNA + NADP(+) = uridine(20b) in tRNA + NADPH + H(+)</text>
        <dbReference type="Rhea" id="RHEA:53356"/>
        <dbReference type="Rhea" id="RHEA-COMP:13537"/>
        <dbReference type="Rhea" id="RHEA-COMP:13538"/>
        <dbReference type="ChEBI" id="CHEBI:15378"/>
        <dbReference type="ChEBI" id="CHEBI:57783"/>
        <dbReference type="ChEBI" id="CHEBI:58349"/>
        <dbReference type="ChEBI" id="CHEBI:65315"/>
        <dbReference type="ChEBI" id="CHEBI:74443"/>
        <dbReference type="EC" id="1.3.1.90"/>
    </reaction>
    <physiologicalReaction direction="right-to-left" evidence="11">
        <dbReference type="Rhea" id="RHEA:53358"/>
    </physiologicalReaction>
</comment>
<evidence type="ECO:0000256" key="2">
    <source>
        <dbReference type="ARBA" id="ARBA00022630"/>
    </source>
</evidence>
<dbReference type="OrthoDB" id="9977870at2759"/>
<dbReference type="GO" id="GO:0006397">
    <property type="term" value="P:mRNA processing"/>
    <property type="evidence" value="ECO:0007669"/>
    <property type="project" value="UniProtKB-KW"/>
</dbReference>
<dbReference type="Gene3D" id="3.20.20.70">
    <property type="entry name" value="Aldolase class I"/>
    <property type="match status" value="1"/>
</dbReference>
<evidence type="ECO:0000256" key="5">
    <source>
        <dbReference type="ARBA" id="ARBA00022694"/>
    </source>
</evidence>
<evidence type="ECO:0000256" key="6">
    <source>
        <dbReference type="ARBA" id="ARBA00022857"/>
    </source>
</evidence>
<feature type="domain" description="DUS-like FMN-binding" evidence="19">
    <location>
        <begin position="24"/>
        <end position="281"/>
    </location>
</feature>
<evidence type="ECO:0000256" key="8">
    <source>
        <dbReference type="ARBA" id="ARBA00023027"/>
    </source>
</evidence>
<comment type="catalytic activity">
    <reaction evidence="14">
        <text>5,6-dihydrouridine(20a) in tRNA + NADP(+) = uridine(20a) in tRNA + NADPH + H(+)</text>
        <dbReference type="Rhea" id="RHEA:53344"/>
        <dbReference type="Rhea" id="RHEA-COMP:13535"/>
        <dbReference type="Rhea" id="RHEA-COMP:13536"/>
        <dbReference type="ChEBI" id="CHEBI:15378"/>
        <dbReference type="ChEBI" id="CHEBI:57783"/>
        <dbReference type="ChEBI" id="CHEBI:58349"/>
        <dbReference type="ChEBI" id="CHEBI:65315"/>
        <dbReference type="ChEBI" id="CHEBI:74443"/>
        <dbReference type="EC" id="1.3.1.90"/>
    </reaction>
    <physiologicalReaction direction="right-to-left" evidence="14">
        <dbReference type="Rhea" id="RHEA:53346"/>
    </physiologicalReaction>
</comment>
<proteinExistence type="inferred from homology"/>
<name>A0A2Z6S460_9GLOM</name>
<evidence type="ECO:0000256" key="14">
    <source>
        <dbReference type="ARBA" id="ARBA00052996"/>
    </source>
</evidence>
<dbReference type="PROSITE" id="PS01136">
    <property type="entry name" value="UPF0034"/>
    <property type="match status" value="1"/>
</dbReference>
<dbReference type="GO" id="GO:0050660">
    <property type="term" value="F:flavin adenine dinucleotide binding"/>
    <property type="evidence" value="ECO:0007669"/>
    <property type="project" value="InterPro"/>
</dbReference>
<comment type="caution">
    <text evidence="20">The sequence shown here is derived from an EMBL/GenBank/DDBJ whole genome shotgun (WGS) entry which is preliminary data.</text>
</comment>
<dbReference type="EMBL" id="BEXD01004282">
    <property type="protein sequence ID" value="GBC09241.1"/>
    <property type="molecule type" value="Genomic_DNA"/>
</dbReference>
<evidence type="ECO:0000256" key="12">
    <source>
        <dbReference type="ARBA" id="ARBA00051779"/>
    </source>
</evidence>
<dbReference type="InterPro" id="IPR018517">
    <property type="entry name" value="tRNA_hU_synthase_CS"/>
</dbReference>
<accession>A0A2Z6S460</accession>
<dbReference type="EC" id="1.3.1.-" evidence="16"/>
<dbReference type="SUPFAM" id="SSF51395">
    <property type="entry name" value="FMN-linked oxidoreductases"/>
    <property type="match status" value="1"/>
</dbReference>
<evidence type="ECO:0000256" key="10">
    <source>
        <dbReference type="ARBA" id="ARBA00049447"/>
    </source>
</evidence>
<evidence type="ECO:0000256" key="15">
    <source>
        <dbReference type="ARBA" id="ARBA00060741"/>
    </source>
</evidence>
<evidence type="ECO:0000313" key="20">
    <source>
        <dbReference type="EMBL" id="GBC09241.1"/>
    </source>
</evidence>
<comment type="catalytic activity">
    <reaction evidence="13">
        <text>5,6-dihydrouridine(20b) in tRNA + NAD(+) = uridine(20b) in tRNA + NADH + H(+)</text>
        <dbReference type="Rhea" id="RHEA:53352"/>
        <dbReference type="Rhea" id="RHEA-COMP:13537"/>
        <dbReference type="Rhea" id="RHEA-COMP:13538"/>
        <dbReference type="ChEBI" id="CHEBI:15378"/>
        <dbReference type="ChEBI" id="CHEBI:57540"/>
        <dbReference type="ChEBI" id="CHEBI:57945"/>
        <dbReference type="ChEBI" id="CHEBI:65315"/>
        <dbReference type="ChEBI" id="CHEBI:74443"/>
        <dbReference type="EC" id="1.3.1.90"/>
    </reaction>
    <physiologicalReaction direction="right-to-left" evidence="13">
        <dbReference type="Rhea" id="RHEA:53354"/>
    </physiologicalReaction>
</comment>
<evidence type="ECO:0000256" key="9">
    <source>
        <dbReference type="ARBA" id="ARBA00048342"/>
    </source>
</evidence>
<dbReference type="PIRSF" id="PIRSF006621">
    <property type="entry name" value="Dus"/>
    <property type="match status" value="1"/>
</dbReference>
<dbReference type="FunFam" id="3.20.20.70:FF:000159">
    <property type="entry name" value="tRNA-dihydrouridine synthase 4"/>
    <property type="match status" value="1"/>
</dbReference>
<evidence type="ECO:0000256" key="17">
    <source>
        <dbReference type="PIRSR" id="PIRSR006621-1"/>
    </source>
</evidence>
<evidence type="ECO:0000256" key="4">
    <source>
        <dbReference type="ARBA" id="ARBA00022664"/>
    </source>
</evidence>
<organism evidence="20 22">
    <name type="scientific">Rhizophagus clarus</name>
    <dbReference type="NCBI Taxonomy" id="94130"/>
    <lineage>
        <taxon>Eukaryota</taxon>
        <taxon>Fungi</taxon>
        <taxon>Fungi incertae sedis</taxon>
        <taxon>Mucoromycota</taxon>
        <taxon>Glomeromycotina</taxon>
        <taxon>Glomeromycetes</taxon>
        <taxon>Glomerales</taxon>
        <taxon>Glomeraceae</taxon>
        <taxon>Rhizophagus</taxon>
    </lineage>
</organism>
<comment type="function">
    <text evidence="16">Catalyzes the synthesis of dihydrouridine, a modified base found in the D-loop of most tRNAs.</text>
</comment>
<keyword evidence="18" id="KW-0547">Nucleotide-binding</keyword>
<evidence type="ECO:0000256" key="13">
    <source>
        <dbReference type="ARBA" id="ARBA00051932"/>
    </source>
</evidence>
<feature type="binding site" evidence="18">
    <location>
        <position position="177"/>
    </location>
    <ligand>
        <name>FMN</name>
        <dbReference type="ChEBI" id="CHEBI:58210"/>
    </ligand>
</feature>
<keyword evidence="2 16" id="KW-0285">Flavoprotein</keyword>
<evidence type="ECO:0000313" key="22">
    <source>
        <dbReference type="Proteomes" id="UP000247702"/>
    </source>
</evidence>
<keyword evidence="5 16" id="KW-0819">tRNA processing</keyword>
<dbReference type="Proteomes" id="UP000615446">
    <property type="component" value="Unassembled WGS sequence"/>
</dbReference>